<reference evidence="1 2" key="1">
    <citation type="submission" date="2015-09" db="EMBL/GenBank/DDBJ databases">
        <title>Host preference determinants of Valsa canker pathogens revealed by comparative genomics.</title>
        <authorList>
            <person name="Yin Z."/>
            <person name="Huang L."/>
        </authorList>
    </citation>
    <scope>NUCLEOTIDE SEQUENCE [LARGE SCALE GENOMIC DNA]</scope>
    <source>
        <strain evidence="1 2">03-1</strain>
    </source>
</reference>
<dbReference type="AlphaFoldDB" id="A0A423WD27"/>
<dbReference type="EMBL" id="LKEA01000019">
    <property type="protein sequence ID" value="ROW01313.1"/>
    <property type="molecule type" value="Genomic_DNA"/>
</dbReference>
<sequence length="142" mass="15143">MRIKGVRAQGLANYPHARTAPSTSRIVFVSGTSSRRGDGTYEGCETQADGTHKLDCGAQTAAVLRNIESIIRGATGGKSGLESVVDATVFLTDMKDYAAMNAEWNKSWPEKTAAPARTCVQVAALPNEKLNVEIKCQALVSE</sequence>
<protein>
    <submittedName>
        <fullName evidence="1">Uncharacterized protein</fullName>
    </submittedName>
</protein>
<dbReference type="PANTHER" id="PTHR11803:SF48">
    <property type="entry name" value="2-AMINOMUCONATE DEAMINASE"/>
    <property type="match status" value="1"/>
</dbReference>
<comment type="caution">
    <text evidence="1">The sequence shown here is derived from an EMBL/GenBank/DDBJ whole genome shotgun (WGS) entry which is preliminary data.</text>
</comment>
<dbReference type="STRING" id="356882.A0A423WD27"/>
<name>A0A423WD27_9PEZI</name>
<dbReference type="Pfam" id="PF01042">
    <property type="entry name" value="Ribonuc_L-PSP"/>
    <property type="match status" value="1"/>
</dbReference>
<gene>
    <name evidence="1" type="ORF">VMCG_05968</name>
</gene>
<evidence type="ECO:0000313" key="2">
    <source>
        <dbReference type="Proteomes" id="UP000283895"/>
    </source>
</evidence>
<dbReference type="OrthoDB" id="309640at2759"/>
<dbReference type="Gene3D" id="3.30.1330.40">
    <property type="entry name" value="RutC-like"/>
    <property type="match status" value="1"/>
</dbReference>
<dbReference type="GO" id="GO:0005739">
    <property type="term" value="C:mitochondrion"/>
    <property type="evidence" value="ECO:0007669"/>
    <property type="project" value="TreeGrafter"/>
</dbReference>
<dbReference type="InterPro" id="IPR035959">
    <property type="entry name" value="RutC-like_sf"/>
</dbReference>
<accession>A0A423WD27</accession>
<evidence type="ECO:0000313" key="1">
    <source>
        <dbReference type="EMBL" id="ROW01313.1"/>
    </source>
</evidence>
<dbReference type="PANTHER" id="PTHR11803">
    <property type="entry name" value="2-IMINOBUTANOATE/2-IMINOPROPANOATE DEAMINASE RIDA"/>
    <property type="match status" value="1"/>
</dbReference>
<dbReference type="GO" id="GO:0019239">
    <property type="term" value="F:deaminase activity"/>
    <property type="evidence" value="ECO:0007669"/>
    <property type="project" value="TreeGrafter"/>
</dbReference>
<dbReference type="InterPro" id="IPR006175">
    <property type="entry name" value="YjgF/YER057c/UK114"/>
</dbReference>
<dbReference type="SUPFAM" id="SSF55298">
    <property type="entry name" value="YjgF-like"/>
    <property type="match status" value="1"/>
</dbReference>
<organism evidence="1 2">
    <name type="scientific">Cytospora schulzeri</name>
    <dbReference type="NCBI Taxonomy" id="448051"/>
    <lineage>
        <taxon>Eukaryota</taxon>
        <taxon>Fungi</taxon>
        <taxon>Dikarya</taxon>
        <taxon>Ascomycota</taxon>
        <taxon>Pezizomycotina</taxon>
        <taxon>Sordariomycetes</taxon>
        <taxon>Sordariomycetidae</taxon>
        <taxon>Diaporthales</taxon>
        <taxon>Cytosporaceae</taxon>
        <taxon>Cytospora</taxon>
    </lineage>
</organism>
<dbReference type="CDD" id="cd00448">
    <property type="entry name" value="YjgF_YER057c_UK114_family"/>
    <property type="match status" value="1"/>
</dbReference>
<proteinExistence type="predicted"/>
<dbReference type="Proteomes" id="UP000283895">
    <property type="component" value="Unassembled WGS sequence"/>
</dbReference>
<keyword evidence="2" id="KW-1185">Reference proteome</keyword>
<dbReference type="GO" id="GO:0005829">
    <property type="term" value="C:cytosol"/>
    <property type="evidence" value="ECO:0007669"/>
    <property type="project" value="TreeGrafter"/>
</dbReference>